<feature type="region of interest" description="Disordered" evidence="1">
    <location>
        <begin position="20"/>
        <end position="47"/>
    </location>
</feature>
<dbReference type="EMBL" id="CP086714">
    <property type="protein sequence ID" value="WOO78208.1"/>
    <property type="molecule type" value="Genomic_DNA"/>
</dbReference>
<dbReference type="Proteomes" id="UP000827549">
    <property type="component" value="Chromosome 1"/>
</dbReference>
<proteinExistence type="predicted"/>
<keyword evidence="4" id="KW-1185">Reference proteome</keyword>
<evidence type="ECO:0000313" key="3">
    <source>
        <dbReference type="EMBL" id="WOO78208.1"/>
    </source>
</evidence>
<feature type="signal peptide" evidence="2">
    <location>
        <begin position="1"/>
        <end position="18"/>
    </location>
</feature>
<dbReference type="AlphaFoldDB" id="A0AAF1BNK2"/>
<keyword evidence="2" id="KW-0732">Signal</keyword>
<feature type="chain" id="PRO_5041916934" evidence="2">
    <location>
        <begin position="19"/>
        <end position="180"/>
    </location>
</feature>
<organism evidence="3 4">
    <name type="scientific">Vanrija pseudolonga</name>
    <dbReference type="NCBI Taxonomy" id="143232"/>
    <lineage>
        <taxon>Eukaryota</taxon>
        <taxon>Fungi</taxon>
        <taxon>Dikarya</taxon>
        <taxon>Basidiomycota</taxon>
        <taxon>Agaricomycotina</taxon>
        <taxon>Tremellomycetes</taxon>
        <taxon>Trichosporonales</taxon>
        <taxon>Trichosporonaceae</taxon>
        <taxon>Vanrija</taxon>
    </lineage>
</organism>
<protein>
    <submittedName>
        <fullName evidence="3">Uncharacterized protein</fullName>
    </submittedName>
</protein>
<accession>A0AAF1BNK2</accession>
<evidence type="ECO:0000256" key="2">
    <source>
        <dbReference type="SAM" id="SignalP"/>
    </source>
</evidence>
<gene>
    <name evidence="3" type="ORF">LOC62_01G001760</name>
</gene>
<name>A0AAF1BNK2_9TREE</name>
<evidence type="ECO:0000313" key="4">
    <source>
        <dbReference type="Proteomes" id="UP000827549"/>
    </source>
</evidence>
<reference evidence="3" key="1">
    <citation type="submission" date="2023-10" db="EMBL/GenBank/DDBJ databases">
        <authorList>
            <person name="Noh H."/>
        </authorList>
    </citation>
    <scope>NUCLEOTIDE SEQUENCE</scope>
    <source>
        <strain evidence="3">DUCC4014</strain>
    </source>
</reference>
<dbReference type="RefSeq" id="XP_062624240.1">
    <property type="nucleotide sequence ID" value="XM_062768256.1"/>
</dbReference>
<sequence length="180" mass="20169">MLPWGLVSTALLGTTAFAQPTEGFNDHGWRGRPGPAPSHPAKATHSSRLNERYQIGGFTLQDWTSPDGQVWTVKHPDETLLPLLKTPPDGTSPREPDIFWVAGKVGRFTTRMPPLPGNSTLTRVFDATPILSHPDKSVLAEDRDIRQWTVDSRNWTISNRPYRLVIISEEYPEGFFVQVP</sequence>
<evidence type="ECO:0000256" key="1">
    <source>
        <dbReference type="SAM" id="MobiDB-lite"/>
    </source>
</evidence>
<dbReference type="GeneID" id="87805014"/>